<dbReference type="SMART" id="SM00267">
    <property type="entry name" value="GGDEF"/>
    <property type="match status" value="1"/>
</dbReference>
<dbReference type="InterPro" id="IPR000160">
    <property type="entry name" value="GGDEF_dom"/>
</dbReference>
<dbReference type="SMART" id="SM00065">
    <property type="entry name" value="GAF"/>
    <property type="match status" value="1"/>
</dbReference>
<evidence type="ECO:0000313" key="6">
    <source>
        <dbReference type="Proteomes" id="UP001254848"/>
    </source>
</evidence>
<dbReference type="EMBL" id="JAUOZS010000001">
    <property type="protein sequence ID" value="MDT8903548.1"/>
    <property type="molecule type" value="Genomic_DNA"/>
</dbReference>
<keyword evidence="5" id="KW-0808">Transferase</keyword>
<keyword evidence="1" id="KW-0175">Coiled coil</keyword>
<proteinExistence type="predicted"/>
<feature type="domain" description="GGDEF" evidence="3">
    <location>
        <begin position="444"/>
        <end position="578"/>
    </location>
</feature>
<dbReference type="Gene3D" id="3.30.450.20">
    <property type="entry name" value="PAS domain"/>
    <property type="match status" value="1"/>
</dbReference>
<keyword evidence="2" id="KW-0472">Membrane</keyword>
<dbReference type="InterPro" id="IPR003018">
    <property type="entry name" value="GAF"/>
</dbReference>
<dbReference type="NCBIfam" id="TIGR00254">
    <property type="entry name" value="GGDEF"/>
    <property type="match status" value="1"/>
</dbReference>
<dbReference type="Gene3D" id="3.30.70.270">
    <property type="match status" value="1"/>
</dbReference>
<dbReference type="InterPro" id="IPR035965">
    <property type="entry name" value="PAS-like_dom_sf"/>
</dbReference>
<feature type="transmembrane region" description="Helical" evidence="2">
    <location>
        <begin position="46"/>
        <end position="64"/>
    </location>
</feature>
<keyword evidence="6" id="KW-1185">Reference proteome</keyword>
<keyword evidence="2" id="KW-1133">Transmembrane helix</keyword>
<dbReference type="PANTHER" id="PTHR45228">
    <property type="entry name" value="CYCLIC DI-GMP PHOSPHODIESTERASE TM_0186-RELATED"/>
    <property type="match status" value="1"/>
</dbReference>
<dbReference type="PROSITE" id="PS51832">
    <property type="entry name" value="HD_GYP"/>
    <property type="match status" value="1"/>
</dbReference>
<dbReference type="Pfam" id="PF00990">
    <property type="entry name" value="GGDEF"/>
    <property type="match status" value="1"/>
</dbReference>
<dbReference type="InterPro" id="IPR003607">
    <property type="entry name" value="HD/PDEase_dom"/>
</dbReference>
<feature type="transmembrane region" description="Helical" evidence="2">
    <location>
        <begin position="12"/>
        <end position="34"/>
    </location>
</feature>
<dbReference type="SUPFAM" id="SSF55073">
    <property type="entry name" value="Nucleotide cyclase"/>
    <property type="match status" value="1"/>
</dbReference>
<name>A0ABU3P3D9_9FIRM</name>
<dbReference type="EC" id="2.7.7.65" evidence="5"/>
<sequence length="752" mass="82559">MSTDPLMIAARVAFSYAVIAGLWIVFSDTVLFSIVKDPAAITALQVAKGWGFVAATAVMLFWVIRRNVKAIVCSKQDLHERNEALAQVNEELTAAEEELRQQFSELVSSQDKIRRQNECLLALRETAFALMHERDVEALLRLIVEKAAALGESSHAYLYTLTDDGQAMELKVVIGTTIREIGFRQRRGEGVVGQVWNSGAPLVINDYDCWDGRLAGDGFSLIRTSTGFPLIVSGEVAGVFGVNYFDRRKLDEQVRELLASFAELASITLANARLTRSLREELTERALVEASLELQQARTQAALDAMPDIILRLSADGYLLEFKEGGDCKTVVPLAGFIGRHLCDFAPQYVEERITLGIAEAVRTRVVQEFDYEISAPDGIILHRDLRLAATADGEVIAIIRDITERRRMERVLKQMSLTDQATGLNNRAFFEAELRRMNDGRFLPVGVIVCDIDGLKLINDTLGHEAGDRLIAAAAGMIAACFGAGDVVARTGGGEFGVIMPNSDAAAVGDACERIRAAVSAYRESTRTPLAVSVGRAVRTGADETLGDTFKAADRNMYREKLHSKQSGHSAIVATLAQALEARDFVTDGHADRLQELMVKLAVAVGVPDSELPDLRLLGRFHDIGKVGIPDQILFKPGRLTAEEFEVMKRHSEIGYRIALASPELAPIADWILKHQEWWNGEGYPLGLAGEAIPLPCRMLAIVDAYDAMTNDRPYRQAMTHAEAVAELVRCAGRQFDPGLAELFVKLLHAD</sequence>
<dbReference type="Proteomes" id="UP001254848">
    <property type="component" value="Unassembled WGS sequence"/>
</dbReference>
<evidence type="ECO:0000256" key="1">
    <source>
        <dbReference type="SAM" id="Coils"/>
    </source>
</evidence>
<dbReference type="Gene3D" id="1.10.3210.10">
    <property type="entry name" value="Hypothetical protein af1432"/>
    <property type="match status" value="1"/>
</dbReference>
<dbReference type="PROSITE" id="PS50887">
    <property type="entry name" value="GGDEF"/>
    <property type="match status" value="1"/>
</dbReference>
<keyword evidence="2" id="KW-0812">Transmembrane</keyword>
<dbReference type="SUPFAM" id="SSF55781">
    <property type="entry name" value="GAF domain-like"/>
    <property type="match status" value="1"/>
</dbReference>
<dbReference type="CDD" id="cd00077">
    <property type="entry name" value="HDc"/>
    <property type="match status" value="1"/>
</dbReference>
<dbReference type="InterPro" id="IPR013656">
    <property type="entry name" value="PAS_4"/>
</dbReference>
<evidence type="ECO:0000259" key="4">
    <source>
        <dbReference type="PROSITE" id="PS51832"/>
    </source>
</evidence>
<dbReference type="InterPro" id="IPR037522">
    <property type="entry name" value="HD_GYP_dom"/>
</dbReference>
<reference evidence="5 6" key="1">
    <citation type="submission" date="2023-07" db="EMBL/GenBank/DDBJ databases">
        <title>The novel representative of Negativicutes class, Anaeroselena agilis gen. nov. sp. nov.</title>
        <authorList>
            <person name="Prokofeva M.I."/>
            <person name="Elcheninov A.G."/>
            <person name="Klyukina A."/>
            <person name="Kublanov I.V."/>
            <person name="Frolov E.N."/>
            <person name="Podosokorskaya O.A."/>
        </authorList>
    </citation>
    <scope>NUCLEOTIDE SEQUENCE [LARGE SCALE GENOMIC DNA]</scope>
    <source>
        <strain evidence="5 6">4137-cl</strain>
    </source>
</reference>
<dbReference type="InterPro" id="IPR043128">
    <property type="entry name" value="Rev_trsase/Diguanyl_cyclase"/>
</dbReference>
<evidence type="ECO:0000313" key="5">
    <source>
        <dbReference type="EMBL" id="MDT8903548.1"/>
    </source>
</evidence>
<dbReference type="SUPFAM" id="SSF55785">
    <property type="entry name" value="PYP-like sensor domain (PAS domain)"/>
    <property type="match status" value="1"/>
</dbReference>
<comment type="caution">
    <text evidence="5">The sequence shown here is derived from an EMBL/GenBank/DDBJ whole genome shotgun (WGS) entry which is preliminary data.</text>
</comment>
<dbReference type="Pfam" id="PF08448">
    <property type="entry name" value="PAS_4"/>
    <property type="match status" value="1"/>
</dbReference>
<dbReference type="InterPro" id="IPR052020">
    <property type="entry name" value="Cyclic_di-GMP/3'3'-cGAMP_PDE"/>
</dbReference>
<dbReference type="Pfam" id="PF13185">
    <property type="entry name" value="GAF_2"/>
    <property type="match status" value="1"/>
</dbReference>
<dbReference type="RefSeq" id="WP_413782003.1">
    <property type="nucleotide sequence ID" value="NZ_JAUOZS010000001.1"/>
</dbReference>
<evidence type="ECO:0000259" key="3">
    <source>
        <dbReference type="PROSITE" id="PS50887"/>
    </source>
</evidence>
<protein>
    <submittedName>
        <fullName evidence="5">Diguanylate cyclase</fullName>
        <ecNumber evidence="5">2.7.7.65</ecNumber>
    </submittedName>
</protein>
<feature type="coiled-coil region" evidence="1">
    <location>
        <begin position="75"/>
        <end position="112"/>
    </location>
</feature>
<dbReference type="InterPro" id="IPR029016">
    <property type="entry name" value="GAF-like_dom_sf"/>
</dbReference>
<dbReference type="Pfam" id="PF13487">
    <property type="entry name" value="HD_5"/>
    <property type="match status" value="1"/>
</dbReference>
<dbReference type="GO" id="GO:0052621">
    <property type="term" value="F:diguanylate cyclase activity"/>
    <property type="evidence" value="ECO:0007669"/>
    <property type="project" value="UniProtKB-EC"/>
</dbReference>
<gene>
    <name evidence="5" type="ORF">Q4T40_20165</name>
</gene>
<dbReference type="SMART" id="SM00471">
    <property type="entry name" value="HDc"/>
    <property type="match status" value="1"/>
</dbReference>
<evidence type="ECO:0000256" key="2">
    <source>
        <dbReference type="SAM" id="Phobius"/>
    </source>
</evidence>
<dbReference type="CDD" id="cd01949">
    <property type="entry name" value="GGDEF"/>
    <property type="match status" value="1"/>
</dbReference>
<dbReference type="PANTHER" id="PTHR45228:SF1">
    <property type="entry name" value="CYCLIC DI-GMP PHOSPHODIESTERASE TM_0186"/>
    <property type="match status" value="1"/>
</dbReference>
<feature type="domain" description="HD-GYP" evidence="4">
    <location>
        <begin position="566"/>
        <end position="752"/>
    </location>
</feature>
<dbReference type="SUPFAM" id="SSF109604">
    <property type="entry name" value="HD-domain/PDEase-like"/>
    <property type="match status" value="1"/>
</dbReference>
<keyword evidence="5" id="KW-0548">Nucleotidyltransferase</keyword>
<organism evidence="5 6">
    <name type="scientific">Anaeroselena agilis</name>
    <dbReference type="NCBI Taxonomy" id="3063788"/>
    <lineage>
        <taxon>Bacteria</taxon>
        <taxon>Bacillati</taxon>
        <taxon>Bacillota</taxon>
        <taxon>Negativicutes</taxon>
        <taxon>Acetonemataceae</taxon>
        <taxon>Anaeroselena</taxon>
    </lineage>
</organism>
<dbReference type="Gene3D" id="3.30.450.40">
    <property type="match status" value="1"/>
</dbReference>
<dbReference type="InterPro" id="IPR029787">
    <property type="entry name" value="Nucleotide_cyclase"/>
</dbReference>
<accession>A0ABU3P3D9</accession>